<organism evidence="2 3">
    <name type="scientific">Sulfurirhabdus autotrophica</name>
    <dbReference type="NCBI Taxonomy" id="1706046"/>
    <lineage>
        <taxon>Bacteria</taxon>
        <taxon>Pseudomonadati</taxon>
        <taxon>Pseudomonadota</taxon>
        <taxon>Betaproteobacteria</taxon>
        <taxon>Nitrosomonadales</taxon>
        <taxon>Sulfuricellaceae</taxon>
        <taxon>Sulfurirhabdus</taxon>
    </lineage>
</organism>
<accession>A0A4R3Y2E2</accession>
<protein>
    <submittedName>
        <fullName evidence="2">TniQ protein</fullName>
    </submittedName>
</protein>
<dbReference type="AlphaFoldDB" id="A0A4R3Y2E2"/>
<gene>
    <name evidence="2" type="ORF">EDC63_1072</name>
</gene>
<keyword evidence="3" id="KW-1185">Reference proteome</keyword>
<sequence>MAISKHSAGTPLPFETDTSADCLLPESMKAPILPVRCPPLPDELLSSWLIRLAWLNAEKLYTFRRRFWMHPGSPWSRNIDLILPDDALAYISKMTLITPESLVNHMLKGYLGTLFEDIDPHGNAQGILTSRRRGQKVFGFGLQLCPDCLRSDTVPYFRRWWKVAYLVTCPIHRRLLIDACPGCQQPLAYHLSDFGKSLLPERIPTSFCATCEYNWSKKALQRDELIPDAFMGWQKQILTALETGWFEDNQIGSLYALSFFKGLHTLIRLVASKGHSSKLRQVIAGELGELPLGVTYSGSQNPFGGLRLGDRLNLLRHAYWLLQEWPERFIWATKKAKLAFSYIDSYKKQTPLPYWVASAAALAHDPRHTRISAEEKESVKRFLEKNGLPASRNQVNRWLGRWYVSRHKEGNWLFNPETHSTN</sequence>
<reference evidence="2 3" key="1">
    <citation type="submission" date="2019-03" db="EMBL/GenBank/DDBJ databases">
        <title>Genomic Encyclopedia of Type Strains, Phase IV (KMG-IV): sequencing the most valuable type-strain genomes for metagenomic binning, comparative biology and taxonomic classification.</title>
        <authorList>
            <person name="Goeker M."/>
        </authorList>
    </citation>
    <scope>NUCLEOTIDE SEQUENCE [LARGE SCALE GENOMIC DNA]</scope>
    <source>
        <strain evidence="2 3">DSM 100309</strain>
    </source>
</reference>
<dbReference type="InterPro" id="IPR009492">
    <property type="entry name" value="TniQ"/>
</dbReference>
<evidence type="ECO:0000313" key="2">
    <source>
        <dbReference type="EMBL" id="TCV86315.1"/>
    </source>
</evidence>
<dbReference type="Pfam" id="PF06527">
    <property type="entry name" value="TniQ"/>
    <property type="match status" value="1"/>
</dbReference>
<feature type="domain" description="TniQ" evidence="1">
    <location>
        <begin position="34"/>
        <end position="176"/>
    </location>
</feature>
<dbReference type="Proteomes" id="UP000295367">
    <property type="component" value="Unassembled WGS sequence"/>
</dbReference>
<evidence type="ECO:0000259" key="1">
    <source>
        <dbReference type="Pfam" id="PF06527"/>
    </source>
</evidence>
<comment type="caution">
    <text evidence="2">The sequence shown here is derived from an EMBL/GenBank/DDBJ whole genome shotgun (WGS) entry which is preliminary data.</text>
</comment>
<proteinExistence type="predicted"/>
<dbReference type="EMBL" id="SMCO01000007">
    <property type="protein sequence ID" value="TCV86315.1"/>
    <property type="molecule type" value="Genomic_DNA"/>
</dbReference>
<name>A0A4R3Y2E2_9PROT</name>
<evidence type="ECO:0000313" key="3">
    <source>
        <dbReference type="Proteomes" id="UP000295367"/>
    </source>
</evidence>